<evidence type="ECO:0000259" key="6">
    <source>
        <dbReference type="Pfam" id="PF01509"/>
    </source>
</evidence>
<reference evidence="8 9" key="1">
    <citation type="journal article" date="2015" name="Genome Announc.">
        <title>Expanding the biotechnology potential of lactobacilli through comparative genomics of 213 strains and associated genera.</title>
        <authorList>
            <person name="Sun Z."/>
            <person name="Harris H.M."/>
            <person name="McCann A."/>
            <person name="Guo C."/>
            <person name="Argimon S."/>
            <person name="Zhang W."/>
            <person name="Yang X."/>
            <person name="Jeffery I.B."/>
            <person name="Cooney J.C."/>
            <person name="Kagawa T.F."/>
            <person name="Liu W."/>
            <person name="Song Y."/>
            <person name="Salvetti E."/>
            <person name="Wrobel A."/>
            <person name="Rasinkangas P."/>
            <person name="Parkhill J."/>
            <person name="Rea M.C."/>
            <person name="O'Sullivan O."/>
            <person name="Ritari J."/>
            <person name="Douillard F.P."/>
            <person name="Paul Ross R."/>
            <person name="Yang R."/>
            <person name="Briner A.E."/>
            <person name="Felis G.E."/>
            <person name="de Vos W.M."/>
            <person name="Barrangou R."/>
            <person name="Klaenhammer T.R."/>
            <person name="Caufield P.W."/>
            <person name="Cui Y."/>
            <person name="Zhang H."/>
            <person name="O'Toole P.W."/>
        </authorList>
    </citation>
    <scope>NUCLEOTIDE SEQUENCE [LARGE SCALE GENOMIC DNA]</scope>
    <source>
        <strain evidence="8 9">DSM 20190</strain>
    </source>
</reference>
<dbReference type="GO" id="GO:0003723">
    <property type="term" value="F:RNA binding"/>
    <property type="evidence" value="ECO:0007669"/>
    <property type="project" value="InterPro"/>
</dbReference>
<keyword evidence="3 5" id="KW-0819">tRNA processing</keyword>
<comment type="caution">
    <text evidence="8">The sequence shown here is derived from an EMBL/GenBank/DDBJ whole genome shotgun (WGS) entry which is preliminary data.</text>
</comment>
<dbReference type="Pfam" id="PF16198">
    <property type="entry name" value="TruB_C_2"/>
    <property type="match status" value="1"/>
</dbReference>
<dbReference type="Pfam" id="PF01509">
    <property type="entry name" value="TruB_N"/>
    <property type="match status" value="1"/>
</dbReference>
<dbReference type="GO" id="GO:0160148">
    <property type="term" value="F:tRNA pseudouridine(55) synthase activity"/>
    <property type="evidence" value="ECO:0007669"/>
    <property type="project" value="UniProtKB-EC"/>
</dbReference>
<evidence type="ECO:0000313" key="8">
    <source>
        <dbReference type="EMBL" id="KRN33649.1"/>
    </source>
</evidence>
<proteinExistence type="inferred from homology"/>
<sequence length="303" mass="33936">MDGILPVYKPQGMTSHDVVNQLRKILHTKKIGHAGTLDPNVDGVLPLAIGKGTKVIEFLHAAGKTYVGAVTMGFSTTTEDLDGDVVAYQPMTAPLKLGKVEAAMKTLEGEIIQIPPMYSAVKVNGRRLYDYARAGEYVERPKRQATIYEFKRTSPLTYDRQFGLMTFTFRAKVSKGTYIRTLAVDVGKRLGYPAVMSRLTRQTAGGYSLQETHTIADIKQRFDRQGTLGEWLLPIDSALQNYPAISLSDAQWATVKDGVGFSETLYPAHVARLRVYHQGQLKSIHTWSDEKQRYRPYRTFSIE</sequence>
<dbReference type="PANTHER" id="PTHR13767">
    <property type="entry name" value="TRNA-PSEUDOURIDINE SYNTHASE"/>
    <property type="match status" value="1"/>
</dbReference>
<dbReference type="PATRIC" id="fig|1123500.6.peg.458"/>
<dbReference type="EMBL" id="JQAX01000001">
    <property type="protein sequence ID" value="KRN33649.1"/>
    <property type="molecule type" value="Genomic_DNA"/>
</dbReference>
<accession>A0A0R2FYU6</accession>
<dbReference type="AlphaFoldDB" id="A0A0R2FYU6"/>
<dbReference type="FunCoup" id="A0A0R2FYU6">
    <property type="interactions" value="291"/>
</dbReference>
<feature type="active site" description="Nucleophile" evidence="5">
    <location>
        <position position="38"/>
    </location>
</feature>
<dbReference type="GO" id="GO:1990481">
    <property type="term" value="P:mRNA pseudouridine synthesis"/>
    <property type="evidence" value="ECO:0007669"/>
    <property type="project" value="TreeGrafter"/>
</dbReference>
<evidence type="ECO:0000256" key="4">
    <source>
        <dbReference type="ARBA" id="ARBA00023235"/>
    </source>
</evidence>
<comment type="catalytic activity">
    <reaction evidence="1 5">
        <text>uridine(55) in tRNA = pseudouridine(55) in tRNA</text>
        <dbReference type="Rhea" id="RHEA:42532"/>
        <dbReference type="Rhea" id="RHEA-COMP:10101"/>
        <dbReference type="Rhea" id="RHEA-COMP:10102"/>
        <dbReference type="ChEBI" id="CHEBI:65314"/>
        <dbReference type="ChEBI" id="CHEBI:65315"/>
        <dbReference type="EC" id="5.4.99.25"/>
    </reaction>
</comment>
<dbReference type="Proteomes" id="UP000051296">
    <property type="component" value="Unassembled WGS sequence"/>
</dbReference>
<evidence type="ECO:0000256" key="3">
    <source>
        <dbReference type="ARBA" id="ARBA00022694"/>
    </source>
</evidence>
<comment type="similarity">
    <text evidence="2 5">Belongs to the pseudouridine synthase TruB family. Type 1 subfamily.</text>
</comment>
<dbReference type="InterPro" id="IPR032819">
    <property type="entry name" value="TruB_C"/>
</dbReference>
<dbReference type="OrthoDB" id="9802309at2"/>
<dbReference type="EC" id="5.4.99.25" evidence="5"/>
<dbReference type="Gene3D" id="3.30.2350.10">
    <property type="entry name" value="Pseudouridine synthase"/>
    <property type="match status" value="1"/>
</dbReference>
<dbReference type="CDD" id="cd02573">
    <property type="entry name" value="PseudoU_synth_EcTruB"/>
    <property type="match status" value="1"/>
</dbReference>
<keyword evidence="9" id="KW-1185">Reference proteome</keyword>
<keyword evidence="4 5" id="KW-0413">Isomerase</keyword>
<evidence type="ECO:0000256" key="5">
    <source>
        <dbReference type="HAMAP-Rule" id="MF_01080"/>
    </source>
</evidence>
<feature type="domain" description="tRNA pseudouridylate synthase B C-terminal" evidence="7">
    <location>
        <begin position="180"/>
        <end position="240"/>
    </location>
</feature>
<dbReference type="eggNOG" id="COG0130">
    <property type="taxonomic scope" value="Bacteria"/>
</dbReference>
<dbReference type="PANTHER" id="PTHR13767:SF2">
    <property type="entry name" value="PSEUDOURIDYLATE SYNTHASE TRUB1"/>
    <property type="match status" value="1"/>
</dbReference>
<dbReference type="FunFam" id="3.30.2350.10:FF:000011">
    <property type="entry name" value="tRNA pseudouridine synthase B"/>
    <property type="match status" value="1"/>
</dbReference>
<dbReference type="InterPro" id="IPR020103">
    <property type="entry name" value="PsdUridine_synth_cat_dom_sf"/>
</dbReference>
<gene>
    <name evidence="5" type="primary">truB</name>
    <name evidence="8" type="ORF">IV68_GL000457</name>
</gene>
<dbReference type="InterPro" id="IPR002501">
    <property type="entry name" value="PsdUridine_synth_N"/>
</dbReference>
<feature type="domain" description="Pseudouridine synthase II N-terminal" evidence="6">
    <location>
        <begin position="23"/>
        <end position="179"/>
    </location>
</feature>
<comment type="function">
    <text evidence="5">Responsible for synthesis of pseudouridine from uracil-55 in the psi GC loop of transfer RNAs.</text>
</comment>
<dbReference type="InterPro" id="IPR014780">
    <property type="entry name" value="tRNA_psdUridine_synth_TruB"/>
</dbReference>
<evidence type="ECO:0000256" key="1">
    <source>
        <dbReference type="ARBA" id="ARBA00000385"/>
    </source>
</evidence>
<dbReference type="InParanoid" id="A0A0R2FYU6"/>
<dbReference type="NCBIfam" id="TIGR00431">
    <property type="entry name" value="TruB"/>
    <property type="match status" value="1"/>
</dbReference>
<dbReference type="STRING" id="1123500.GCA_000420365_00047"/>
<dbReference type="RefSeq" id="WP_022790850.1">
    <property type="nucleotide sequence ID" value="NZ_ATUU01000001.1"/>
</dbReference>
<dbReference type="GO" id="GO:0031119">
    <property type="term" value="P:tRNA pseudouridine synthesis"/>
    <property type="evidence" value="ECO:0007669"/>
    <property type="project" value="UniProtKB-UniRule"/>
</dbReference>
<dbReference type="HAMAP" id="MF_01080">
    <property type="entry name" value="TruB_bact"/>
    <property type="match status" value="1"/>
</dbReference>
<evidence type="ECO:0000256" key="2">
    <source>
        <dbReference type="ARBA" id="ARBA00005642"/>
    </source>
</evidence>
<protein>
    <recommendedName>
        <fullName evidence="5">tRNA pseudouridine synthase B</fullName>
        <ecNumber evidence="5">5.4.99.25</ecNumber>
    </recommendedName>
    <alternativeName>
        <fullName evidence="5">tRNA pseudouridine(55) synthase</fullName>
        <shortName evidence="5">Psi55 synthase</shortName>
    </alternativeName>
    <alternativeName>
        <fullName evidence="5">tRNA pseudouridylate synthase</fullName>
    </alternativeName>
    <alternativeName>
        <fullName evidence="5">tRNA-uridine isomerase</fullName>
    </alternativeName>
</protein>
<dbReference type="SUPFAM" id="SSF55120">
    <property type="entry name" value="Pseudouridine synthase"/>
    <property type="match status" value="1"/>
</dbReference>
<name>A0A0R2FYU6_9LACO</name>
<evidence type="ECO:0000313" key="9">
    <source>
        <dbReference type="Proteomes" id="UP000051296"/>
    </source>
</evidence>
<organism evidence="8 9">
    <name type="scientific">Weissella halotolerans DSM 20190</name>
    <dbReference type="NCBI Taxonomy" id="1123500"/>
    <lineage>
        <taxon>Bacteria</taxon>
        <taxon>Bacillati</taxon>
        <taxon>Bacillota</taxon>
        <taxon>Bacilli</taxon>
        <taxon>Lactobacillales</taxon>
        <taxon>Lactobacillaceae</taxon>
        <taxon>Weissella</taxon>
    </lineage>
</organism>
<evidence type="ECO:0000259" key="7">
    <source>
        <dbReference type="Pfam" id="PF16198"/>
    </source>
</evidence>